<reference evidence="1" key="1">
    <citation type="journal article" date="2016" name="Sci. Rep.">
        <title>Molecular characterization of firefly nuptial gifts: a multi-omics approach sheds light on postcopulatory sexual selection.</title>
        <authorList>
            <person name="Al-Wathiqui N."/>
            <person name="Fallon T.R."/>
            <person name="South A."/>
            <person name="Weng J.K."/>
            <person name="Lewis S.M."/>
        </authorList>
    </citation>
    <scope>NUCLEOTIDE SEQUENCE</scope>
</reference>
<dbReference type="AlphaFoldDB" id="A0A1Y1L134"/>
<name>A0A1Y1L134_PHOPY</name>
<evidence type="ECO:0000313" key="1">
    <source>
        <dbReference type="EMBL" id="JAV65655.1"/>
    </source>
</evidence>
<dbReference type="EMBL" id="GEZM01071940">
    <property type="protein sequence ID" value="JAV65655.1"/>
    <property type="molecule type" value="Transcribed_RNA"/>
</dbReference>
<proteinExistence type="predicted"/>
<protein>
    <submittedName>
        <fullName evidence="1">Uncharacterized protein</fullName>
    </submittedName>
</protein>
<accession>A0A1Y1L134</accession>
<organism evidence="1">
    <name type="scientific">Photinus pyralis</name>
    <name type="common">Common eastern firefly</name>
    <name type="synonym">Lampyris pyralis</name>
    <dbReference type="NCBI Taxonomy" id="7054"/>
    <lineage>
        <taxon>Eukaryota</taxon>
        <taxon>Metazoa</taxon>
        <taxon>Ecdysozoa</taxon>
        <taxon>Arthropoda</taxon>
        <taxon>Hexapoda</taxon>
        <taxon>Insecta</taxon>
        <taxon>Pterygota</taxon>
        <taxon>Neoptera</taxon>
        <taxon>Endopterygota</taxon>
        <taxon>Coleoptera</taxon>
        <taxon>Polyphaga</taxon>
        <taxon>Elateriformia</taxon>
        <taxon>Elateroidea</taxon>
        <taxon>Lampyridae</taxon>
        <taxon>Lampyrinae</taxon>
        <taxon>Photinus</taxon>
    </lineage>
</organism>
<sequence>MNSKNFSPAADVLVLALRRAPLLSKNTMFICIGSRGREMPLQPLYEALGPLKAEALPGLYALSGPDVTGDFKGKAEISFWNKFLEGTPLHFRHWLLWVKTKHKVTDFEQIEAFVCSLYSASKLCFKSLAIQRCHYQCIEWNRDAQTQPNLPPPAEYGWR</sequence>